<accession>A0A9P0F1Z5</accession>
<dbReference type="Pfam" id="PF01161">
    <property type="entry name" value="PBP"/>
    <property type="match status" value="1"/>
</dbReference>
<dbReference type="PANTHER" id="PTHR11362">
    <property type="entry name" value="PHOSPHATIDYLETHANOLAMINE-BINDING PROTEIN"/>
    <property type="match status" value="1"/>
</dbReference>
<dbReference type="Proteomes" id="UP001152759">
    <property type="component" value="Chromosome 3"/>
</dbReference>
<dbReference type="CDD" id="cd00866">
    <property type="entry name" value="PEBP_euk"/>
    <property type="match status" value="1"/>
</dbReference>
<reference evidence="1" key="1">
    <citation type="submission" date="2021-12" db="EMBL/GenBank/DDBJ databases">
        <authorList>
            <person name="King R."/>
        </authorList>
    </citation>
    <scope>NUCLEOTIDE SEQUENCE</scope>
</reference>
<evidence type="ECO:0000313" key="2">
    <source>
        <dbReference type="Proteomes" id="UP001152759"/>
    </source>
</evidence>
<dbReference type="EMBL" id="OU963864">
    <property type="protein sequence ID" value="CAH0386264.1"/>
    <property type="molecule type" value="Genomic_DNA"/>
</dbReference>
<dbReference type="InterPro" id="IPR008914">
    <property type="entry name" value="PEBP"/>
</dbReference>
<dbReference type="InterPro" id="IPR036610">
    <property type="entry name" value="PEBP-like_sf"/>
</dbReference>
<proteinExistence type="predicted"/>
<dbReference type="PANTHER" id="PTHR11362:SF82">
    <property type="entry name" value="PHOSPHATIDYLETHANOLAMINE-BINDING PROTEIN 4"/>
    <property type="match status" value="1"/>
</dbReference>
<dbReference type="KEGG" id="btab:109042906"/>
<keyword evidence="2" id="KW-1185">Reference proteome</keyword>
<gene>
    <name evidence="1" type="ORF">BEMITA_LOCUS5407</name>
</gene>
<name>A0A9P0F1Z5_BEMTA</name>
<dbReference type="AlphaFoldDB" id="A0A9P0F1Z5"/>
<dbReference type="InterPro" id="IPR035810">
    <property type="entry name" value="PEBP_euk"/>
</dbReference>
<dbReference type="Gene3D" id="3.90.280.10">
    <property type="entry name" value="PEBP-like"/>
    <property type="match status" value="1"/>
</dbReference>
<evidence type="ECO:0000313" key="1">
    <source>
        <dbReference type="EMBL" id="CAH0386264.1"/>
    </source>
</evidence>
<evidence type="ECO:0008006" key="3">
    <source>
        <dbReference type="Google" id="ProtNLM"/>
    </source>
</evidence>
<organism evidence="1 2">
    <name type="scientific">Bemisia tabaci</name>
    <name type="common">Sweetpotato whitefly</name>
    <name type="synonym">Aleurodes tabaci</name>
    <dbReference type="NCBI Taxonomy" id="7038"/>
    <lineage>
        <taxon>Eukaryota</taxon>
        <taxon>Metazoa</taxon>
        <taxon>Ecdysozoa</taxon>
        <taxon>Arthropoda</taxon>
        <taxon>Hexapoda</taxon>
        <taxon>Insecta</taxon>
        <taxon>Pterygota</taxon>
        <taxon>Neoptera</taxon>
        <taxon>Paraneoptera</taxon>
        <taxon>Hemiptera</taxon>
        <taxon>Sternorrhyncha</taxon>
        <taxon>Aleyrodoidea</taxon>
        <taxon>Aleyrodidae</taxon>
        <taxon>Aleyrodinae</taxon>
        <taxon>Bemisia</taxon>
    </lineage>
</organism>
<protein>
    <recommendedName>
        <fullName evidence="3">Phosphatidylethanolamine-binding protein</fullName>
    </recommendedName>
</protein>
<dbReference type="SUPFAM" id="SSF49777">
    <property type="entry name" value="PEBP-like"/>
    <property type="match status" value="1"/>
</dbReference>
<sequence>MVCLPTIDVVLLMTPYMKRLVLFIVSISSVVQSGLVPQKFIHGSIKKAFVVPDAYTQAPDYGIEIWFGNHQVEYGNHLWIENLKEKPTHINWVHNKKDRFTLIMSGLDAPSSDDPHDREALYWMVGNILETNIEDGEHWAPYVQPWPLQGAGPHRVIFTIYKQYRGRKINFKEKKLGHRIIGDERKNFSTRKFGERYSLGAPWAANFFDLFDNSSYPPWANINN</sequence>